<evidence type="ECO:0000313" key="2">
    <source>
        <dbReference type="Proteomes" id="UP000178565"/>
    </source>
</evidence>
<dbReference type="EMBL" id="MFDM01000014">
    <property type="protein sequence ID" value="OGE43697.1"/>
    <property type="molecule type" value="Genomic_DNA"/>
</dbReference>
<proteinExistence type="predicted"/>
<gene>
    <name evidence="1" type="ORF">A3B45_03345</name>
</gene>
<dbReference type="Proteomes" id="UP000178565">
    <property type="component" value="Unassembled WGS sequence"/>
</dbReference>
<dbReference type="AlphaFoldDB" id="A0A1F5KRY2"/>
<comment type="caution">
    <text evidence="1">The sequence shown here is derived from an EMBL/GenBank/DDBJ whole genome shotgun (WGS) entry which is preliminary data.</text>
</comment>
<protein>
    <submittedName>
        <fullName evidence="1">Uncharacterized protein</fullName>
    </submittedName>
</protein>
<sequence length="79" mass="9284">MGERRIETLEEQLFPPIFGEDGYFPPAPDPAVLEYRRLQRKWLETFPRSEGIEPTVSLYPQKRNGRTMYIVAKEVIISE</sequence>
<name>A0A1F5KRY2_9BACT</name>
<organism evidence="1 2">
    <name type="scientific">Candidatus Daviesbacteria bacterium RIFCSPLOWO2_01_FULL_39_12</name>
    <dbReference type="NCBI Taxonomy" id="1797785"/>
    <lineage>
        <taxon>Bacteria</taxon>
        <taxon>Candidatus Daviesiibacteriota</taxon>
    </lineage>
</organism>
<evidence type="ECO:0000313" key="1">
    <source>
        <dbReference type="EMBL" id="OGE43697.1"/>
    </source>
</evidence>
<accession>A0A1F5KRY2</accession>
<dbReference type="STRING" id="1797785.A3B45_03345"/>
<reference evidence="1 2" key="1">
    <citation type="journal article" date="2016" name="Nat. Commun.">
        <title>Thousands of microbial genomes shed light on interconnected biogeochemical processes in an aquifer system.</title>
        <authorList>
            <person name="Anantharaman K."/>
            <person name="Brown C.T."/>
            <person name="Hug L.A."/>
            <person name="Sharon I."/>
            <person name="Castelle C.J."/>
            <person name="Probst A.J."/>
            <person name="Thomas B.C."/>
            <person name="Singh A."/>
            <person name="Wilkins M.J."/>
            <person name="Karaoz U."/>
            <person name="Brodie E.L."/>
            <person name="Williams K.H."/>
            <person name="Hubbard S.S."/>
            <person name="Banfield J.F."/>
        </authorList>
    </citation>
    <scope>NUCLEOTIDE SEQUENCE [LARGE SCALE GENOMIC DNA]</scope>
</reference>